<dbReference type="EMBL" id="MCGT01000002">
    <property type="protein sequence ID" value="ORX62264.1"/>
    <property type="molecule type" value="Genomic_DNA"/>
</dbReference>
<dbReference type="Proteomes" id="UP000242146">
    <property type="component" value="Unassembled WGS sequence"/>
</dbReference>
<dbReference type="PANTHER" id="PTHR40422:SF1">
    <property type="entry name" value="TRANSLATION MACHINERY-ASSOCIATED PROTEIN 17"/>
    <property type="match status" value="1"/>
</dbReference>
<reference evidence="1 2" key="1">
    <citation type="submission" date="2016-07" db="EMBL/GenBank/DDBJ databases">
        <title>Pervasive Adenine N6-methylation of Active Genes in Fungi.</title>
        <authorList>
            <consortium name="DOE Joint Genome Institute"/>
            <person name="Mondo S.J."/>
            <person name="Dannebaum R.O."/>
            <person name="Kuo R.C."/>
            <person name="Labutti K."/>
            <person name="Haridas S."/>
            <person name="Kuo A."/>
            <person name="Salamov A."/>
            <person name="Ahrendt S.R."/>
            <person name="Lipzen A."/>
            <person name="Sullivan W."/>
            <person name="Andreopoulos W.B."/>
            <person name="Clum A."/>
            <person name="Lindquist E."/>
            <person name="Daum C."/>
            <person name="Ramamoorthy G.K."/>
            <person name="Gryganskyi A."/>
            <person name="Culley D."/>
            <person name="Magnuson J.K."/>
            <person name="James T.Y."/>
            <person name="O'Malley M.A."/>
            <person name="Stajich J.E."/>
            <person name="Spatafora J.W."/>
            <person name="Visel A."/>
            <person name="Grigoriev I.V."/>
        </authorList>
    </citation>
    <scope>NUCLEOTIDE SEQUENCE [LARGE SCALE GENOMIC DNA]</scope>
    <source>
        <strain evidence="1 2">NRRL 3301</strain>
    </source>
</reference>
<dbReference type="AlphaFoldDB" id="A0A1X2GW57"/>
<organism evidence="1 2">
    <name type="scientific">Hesseltinella vesiculosa</name>
    <dbReference type="NCBI Taxonomy" id="101127"/>
    <lineage>
        <taxon>Eukaryota</taxon>
        <taxon>Fungi</taxon>
        <taxon>Fungi incertae sedis</taxon>
        <taxon>Mucoromycota</taxon>
        <taxon>Mucoromycotina</taxon>
        <taxon>Mucoromycetes</taxon>
        <taxon>Mucorales</taxon>
        <taxon>Cunninghamellaceae</taxon>
        <taxon>Hesseltinella</taxon>
    </lineage>
</organism>
<evidence type="ECO:0000313" key="2">
    <source>
        <dbReference type="Proteomes" id="UP000242146"/>
    </source>
</evidence>
<dbReference type="GO" id="GO:0030674">
    <property type="term" value="F:protein-macromolecule adaptor activity"/>
    <property type="evidence" value="ECO:0007669"/>
    <property type="project" value="TreeGrafter"/>
</dbReference>
<proteinExistence type="predicted"/>
<gene>
    <name evidence="1" type="ORF">DM01DRAFT_1331712</name>
</gene>
<dbReference type="OrthoDB" id="548474at2759"/>
<dbReference type="InterPro" id="IPR038966">
    <property type="entry name" value="TMA17"/>
</dbReference>
<name>A0A1X2GW57_9FUNG</name>
<dbReference type="PANTHER" id="PTHR40422">
    <property type="entry name" value="TRANSLATION MACHINERY-ASSOCIATED PROTEIN 17"/>
    <property type="match status" value="1"/>
</dbReference>
<protein>
    <submittedName>
        <fullName evidence="1">Uncharacterized protein</fullName>
    </submittedName>
</protein>
<keyword evidence="2" id="KW-1185">Reference proteome</keyword>
<evidence type="ECO:0000313" key="1">
    <source>
        <dbReference type="EMBL" id="ORX62264.1"/>
    </source>
</evidence>
<sequence>MDLPTFEKALHDMPIPTLLTEIPTIQNSMIHLLRSNEEMEDFDPDHLDPDLTSAIAENKEVIDRQNQRIDLAIAVIRERINDAAAKEMADTVATFREKYLPAPSSADHAEEGVFL</sequence>
<comment type="caution">
    <text evidence="1">The sequence shown here is derived from an EMBL/GenBank/DDBJ whole genome shotgun (WGS) entry which is preliminary data.</text>
</comment>
<dbReference type="GO" id="GO:0070682">
    <property type="term" value="P:proteasome regulatory particle assembly"/>
    <property type="evidence" value="ECO:0007669"/>
    <property type="project" value="InterPro"/>
</dbReference>
<accession>A0A1X2GW57</accession>